<organism evidence="1 2">
    <name type="scientific">Microdochium trichocladiopsis</name>
    <dbReference type="NCBI Taxonomy" id="1682393"/>
    <lineage>
        <taxon>Eukaryota</taxon>
        <taxon>Fungi</taxon>
        <taxon>Dikarya</taxon>
        <taxon>Ascomycota</taxon>
        <taxon>Pezizomycotina</taxon>
        <taxon>Sordariomycetes</taxon>
        <taxon>Xylariomycetidae</taxon>
        <taxon>Xylariales</taxon>
        <taxon>Microdochiaceae</taxon>
        <taxon>Microdochium</taxon>
    </lineage>
</organism>
<dbReference type="AlphaFoldDB" id="A0A9P8XZ11"/>
<evidence type="ECO:0000313" key="2">
    <source>
        <dbReference type="Proteomes" id="UP000756346"/>
    </source>
</evidence>
<proteinExistence type="predicted"/>
<keyword evidence="2" id="KW-1185">Reference proteome</keyword>
<protein>
    <submittedName>
        <fullName evidence="1">Uncharacterized protein</fullName>
    </submittedName>
</protein>
<comment type="caution">
    <text evidence="1">The sequence shown here is derived from an EMBL/GenBank/DDBJ whole genome shotgun (WGS) entry which is preliminary data.</text>
</comment>
<dbReference type="EMBL" id="JAGTJQ010000008">
    <property type="protein sequence ID" value="KAH7025742.1"/>
    <property type="molecule type" value="Genomic_DNA"/>
</dbReference>
<evidence type="ECO:0000313" key="1">
    <source>
        <dbReference type="EMBL" id="KAH7025742.1"/>
    </source>
</evidence>
<dbReference type="Proteomes" id="UP000756346">
    <property type="component" value="Unassembled WGS sequence"/>
</dbReference>
<sequence length="90" mass="10250">MLGVDRLLRWGLPRGIVVGVVAEQGIRSICEIVLSQSDLASHVWVLWGVGLQIWGPPRADIWDLWNAHETATFLRYSGMCVHTTRYLHRL</sequence>
<accession>A0A9P8XZ11</accession>
<dbReference type="GeneID" id="70184213"/>
<name>A0A9P8XZ11_9PEZI</name>
<dbReference type="RefSeq" id="XP_046008959.1">
    <property type="nucleotide sequence ID" value="XM_046154667.1"/>
</dbReference>
<reference evidence="1" key="1">
    <citation type="journal article" date="2021" name="Nat. Commun.">
        <title>Genetic determinants of endophytism in the Arabidopsis root mycobiome.</title>
        <authorList>
            <person name="Mesny F."/>
            <person name="Miyauchi S."/>
            <person name="Thiergart T."/>
            <person name="Pickel B."/>
            <person name="Atanasova L."/>
            <person name="Karlsson M."/>
            <person name="Huettel B."/>
            <person name="Barry K.W."/>
            <person name="Haridas S."/>
            <person name="Chen C."/>
            <person name="Bauer D."/>
            <person name="Andreopoulos W."/>
            <person name="Pangilinan J."/>
            <person name="LaButti K."/>
            <person name="Riley R."/>
            <person name="Lipzen A."/>
            <person name="Clum A."/>
            <person name="Drula E."/>
            <person name="Henrissat B."/>
            <person name="Kohler A."/>
            <person name="Grigoriev I.V."/>
            <person name="Martin F.M."/>
            <person name="Hacquard S."/>
        </authorList>
    </citation>
    <scope>NUCLEOTIDE SEQUENCE</scope>
    <source>
        <strain evidence="1">MPI-CAGE-CH-0230</strain>
    </source>
</reference>
<gene>
    <name evidence="1" type="ORF">B0I36DRAFT_329038</name>
</gene>